<feature type="transmembrane region" description="Helical" evidence="1">
    <location>
        <begin position="420"/>
        <end position="447"/>
    </location>
</feature>
<name>A0ABD3LQ35_EUCGL</name>
<evidence type="ECO:0000313" key="2">
    <source>
        <dbReference type="EMBL" id="KAL3753477.1"/>
    </source>
</evidence>
<keyword evidence="1" id="KW-1133">Transmembrane helix</keyword>
<sequence length="451" mass="51537">MSGESNHYTFTVAAEGEHSRSSRMEDLFQQEPTLLKPSAGTNFCTIFRAPKSQVVSNANAYKPQIVSIGPYHHGNQQLKMIEQHKTRVFSILLDRTSDDGAGLDDYFRAVALLETDIRDSYSEALNCETADLIEMMVLDACFIVELFRVGALDTPMIPQYVDDPLFLTPWIVAALMIDLLLIENQIPFFVLQEIHELSRSPIDGDCSINEIALMFFNRALQLPEEHLRTYFRFPNITHLLDLFRLCLVGQSIPEEPPRVDEELLQLMPSVNHLLLVGIKFEPRKSENLIGVVFDHGVLRIPPLNLDLLTTSFFLNCVAYEQSYHYCERHISSYVVLMSGLMGNAADAAFLSQCGIISNLLGPEKDVARFFCDLAKDVQFDFKACYLAELFGKVTQYRRNKWRRCRMWWAGIKREYFGSPWSFISAAGASCVIFLLVIQAFFTVYIYYHPKK</sequence>
<dbReference type="Proteomes" id="UP001634007">
    <property type="component" value="Unassembled WGS sequence"/>
</dbReference>
<dbReference type="PANTHER" id="PTHR31170">
    <property type="entry name" value="BNAC04G53230D PROTEIN"/>
    <property type="match status" value="1"/>
</dbReference>
<evidence type="ECO:0000256" key="1">
    <source>
        <dbReference type="SAM" id="Phobius"/>
    </source>
</evidence>
<dbReference type="AlphaFoldDB" id="A0ABD3LQ35"/>
<accession>A0ABD3LQ35</accession>
<dbReference type="InterPro" id="IPR004158">
    <property type="entry name" value="DUF247_pln"/>
</dbReference>
<dbReference type="PANTHER" id="PTHR31170:SF21">
    <property type="match status" value="1"/>
</dbReference>
<keyword evidence="3" id="KW-1185">Reference proteome</keyword>
<dbReference type="Pfam" id="PF03140">
    <property type="entry name" value="DUF247"/>
    <property type="match status" value="1"/>
</dbReference>
<comment type="caution">
    <text evidence="2">The sequence shown here is derived from an EMBL/GenBank/DDBJ whole genome shotgun (WGS) entry which is preliminary data.</text>
</comment>
<keyword evidence="1" id="KW-0812">Transmembrane</keyword>
<gene>
    <name evidence="2" type="ORF">ACJRO7_000822</name>
</gene>
<reference evidence="2 3" key="1">
    <citation type="submission" date="2024-11" db="EMBL/GenBank/DDBJ databases">
        <title>Chromosome-level genome assembly of Eucalyptus globulus Labill. provides insights into its genome evolution.</title>
        <authorList>
            <person name="Li X."/>
        </authorList>
    </citation>
    <scope>NUCLEOTIDE SEQUENCE [LARGE SCALE GENOMIC DNA]</scope>
    <source>
        <strain evidence="2">CL2024</strain>
        <tissue evidence="2">Fresh tender leaves</tissue>
    </source>
</reference>
<evidence type="ECO:0000313" key="3">
    <source>
        <dbReference type="Proteomes" id="UP001634007"/>
    </source>
</evidence>
<organism evidence="2 3">
    <name type="scientific">Eucalyptus globulus</name>
    <name type="common">Tasmanian blue gum</name>
    <dbReference type="NCBI Taxonomy" id="34317"/>
    <lineage>
        <taxon>Eukaryota</taxon>
        <taxon>Viridiplantae</taxon>
        <taxon>Streptophyta</taxon>
        <taxon>Embryophyta</taxon>
        <taxon>Tracheophyta</taxon>
        <taxon>Spermatophyta</taxon>
        <taxon>Magnoliopsida</taxon>
        <taxon>eudicotyledons</taxon>
        <taxon>Gunneridae</taxon>
        <taxon>Pentapetalae</taxon>
        <taxon>rosids</taxon>
        <taxon>malvids</taxon>
        <taxon>Myrtales</taxon>
        <taxon>Myrtaceae</taxon>
        <taxon>Myrtoideae</taxon>
        <taxon>Eucalypteae</taxon>
        <taxon>Eucalyptus</taxon>
    </lineage>
</organism>
<proteinExistence type="predicted"/>
<dbReference type="EMBL" id="JBJKBG010000001">
    <property type="protein sequence ID" value="KAL3753477.1"/>
    <property type="molecule type" value="Genomic_DNA"/>
</dbReference>
<protein>
    <submittedName>
        <fullName evidence="2">Uncharacterized protein</fullName>
    </submittedName>
</protein>
<keyword evidence="1" id="KW-0472">Membrane</keyword>